<dbReference type="GO" id="GO:0015095">
    <property type="term" value="F:magnesium ion transmembrane transporter activity"/>
    <property type="evidence" value="ECO:0007669"/>
    <property type="project" value="TreeGrafter"/>
</dbReference>
<dbReference type="PANTHER" id="PTHR12064">
    <property type="entry name" value="METAL TRANSPORTER CNNM"/>
    <property type="match status" value="1"/>
</dbReference>
<protein>
    <recommendedName>
        <fullName evidence="1">Metal transporter</fullName>
    </recommendedName>
</protein>
<dbReference type="Proteomes" id="UP001274896">
    <property type="component" value="Unassembled WGS sequence"/>
</dbReference>
<dbReference type="GO" id="GO:0005886">
    <property type="term" value="C:plasma membrane"/>
    <property type="evidence" value="ECO:0007669"/>
    <property type="project" value="UniProtKB-SubCell"/>
</dbReference>
<dbReference type="InterPro" id="IPR046342">
    <property type="entry name" value="CBS_dom_sf"/>
</dbReference>
<evidence type="ECO:0000313" key="3">
    <source>
        <dbReference type="Proteomes" id="UP001274896"/>
    </source>
</evidence>
<keyword evidence="3" id="KW-1185">Reference proteome</keyword>
<comment type="subcellular location">
    <subcellularLocation>
        <location evidence="1">Cell membrane</location>
        <topology evidence="1">Multi-pass membrane protein</topology>
    </subcellularLocation>
</comment>
<dbReference type="PANTHER" id="PTHR12064:SF22">
    <property type="entry name" value="METAL TRANSPORTER CNNM2"/>
    <property type="match status" value="1"/>
</dbReference>
<organism evidence="2 3">
    <name type="scientific">Hemibagrus guttatus</name>
    <dbReference type="NCBI Taxonomy" id="175788"/>
    <lineage>
        <taxon>Eukaryota</taxon>
        <taxon>Metazoa</taxon>
        <taxon>Chordata</taxon>
        <taxon>Craniata</taxon>
        <taxon>Vertebrata</taxon>
        <taxon>Euteleostomi</taxon>
        <taxon>Actinopterygii</taxon>
        <taxon>Neopterygii</taxon>
        <taxon>Teleostei</taxon>
        <taxon>Ostariophysi</taxon>
        <taxon>Siluriformes</taxon>
        <taxon>Bagridae</taxon>
        <taxon>Hemibagrus</taxon>
    </lineage>
</organism>
<dbReference type="Pfam" id="PF25562">
    <property type="entry name" value="CNBH_CNNM2_C"/>
    <property type="match status" value="1"/>
</dbReference>
<dbReference type="EMBL" id="JAUCMX010000002">
    <property type="protein sequence ID" value="KAK3553500.1"/>
    <property type="molecule type" value="Genomic_DNA"/>
</dbReference>
<name>A0AAE0RFL6_9TELE</name>
<dbReference type="SUPFAM" id="SSF51206">
    <property type="entry name" value="cAMP-binding domain-like"/>
    <property type="match status" value="1"/>
</dbReference>
<gene>
    <name evidence="2" type="ORF">QTP70_004181</name>
</gene>
<comment type="caution">
    <text evidence="2">The sequence shown here is derived from an EMBL/GenBank/DDBJ whole genome shotgun (WGS) entry which is preliminary data.</text>
</comment>
<sequence>MAVVVNPGLDRSGKSHLAIVQRVNNEGEGDPFYEVLGIVTLEDVIEEIIKSEILDETDLYTDNKTKKKITHRERKQDFSAFKPTDNELGVKISPQLLLATLRFLATEVEPFGPAHMSEKILLRLLKHPNVIQELKYDDKNKKMLEHYLFQRNKPVDYFILILQGKVEVEAGKEGMKFKAGPFSYYGMMALTSSPENKSPPRPFGLNHSESVNRNERMEALTPTLGSSNNQLNAFLQIYVPDYSVRAASDLLYIKVSRQQYQNAVMASRMDKTPQSSDSEFTKIELTLTEHQDGPGVESASLLIQQQNSTNTHKPNHITHTDGTI</sequence>
<evidence type="ECO:0000256" key="1">
    <source>
        <dbReference type="RuleBase" id="RU369091"/>
    </source>
</evidence>
<dbReference type="GO" id="GO:0010960">
    <property type="term" value="P:magnesium ion homeostasis"/>
    <property type="evidence" value="ECO:0007669"/>
    <property type="project" value="InterPro"/>
</dbReference>
<dbReference type="Gene3D" id="3.10.580.10">
    <property type="entry name" value="CBS-domain"/>
    <property type="match status" value="1"/>
</dbReference>
<dbReference type="InterPro" id="IPR045095">
    <property type="entry name" value="ACDP"/>
</dbReference>
<reference evidence="2" key="1">
    <citation type="submission" date="2023-06" db="EMBL/GenBank/DDBJ databases">
        <title>Male Hemibagrus guttatus genome.</title>
        <authorList>
            <person name="Bian C."/>
        </authorList>
    </citation>
    <scope>NUCLEOTIDE SEQUENCE</scope>
    <source>
        <strain evidence="2">Male_cb2023</strain>
        <tissue evidence="2">Muscle</tissue>
    </source>
</reference>
<comment type="function">
    <text evidence="1">Metal transporter.</text>
</comment>
<proteinExistence type="inferred from homology"/>
<dbReference type="InterPro" id="IPR014710">
    <property type="entry name" value="RmlC-like_jellyroll"/>
</dbReference>
<accession>A0AAE0RFL6</accession>
<comment type="similarity">
    <text evidence="1">Belongs to the ACDP family.</text>
</comment>
<dbReference type="InterPro" id="IPR018490">
    <property type="entry name" value="cNMP-bd_dom_sf"/>
</dbReference>
<dbReference type="AlphaFoldDB" id="A0AAE0RFL6"/>
<dbReference type="Gene3D" id="2.60.120.10">
    <property type="entry name" value="Jelly Rolls"/>
    <property type="match status" value="1"/>
</dbReference>
<evidence type="ECO:0000313" key="2">
    <source>
        <dbReference type="EMBL" id="KAK3553500.1"/>
    </source>
</evidence>